<dbReference type="InterPro" id="IPR016186">
    <property type="entry name" value="C-type_lectin-like/link_sf"/>
</dbReference>
<dbReference type="Ensembl" id="ENSACLT00000033302.2">
    <property type="protein sequence ID" value="ENSACLP00000032536.2"/>
    <property type="gene ID" value="ENSACLG00000022061.2"/>
</dbReference>
<feature type="domain" description="C-type lectin" evidence="3">
    <location>
        <begin position="95"/>
        <end position="225"/>
    </location>
</feature>
<reference evidence="4" key="1">
    <citation type="submission" date="2018-05" db="EMBL/GenBank/DDBJ databases">
        <authorList>
            <person name="Datahose"/>
        </authorList>
    </citation>
    <scope>NUCLEOTIDE SEQUENCE</scope>
</reference>
<dbReference type="InterPro" id="IPR001304">
    <property type="entry name" value="C-type_lectin-like"/>
</dbReference>
<dbReference type="SUPFAM" id="SSF56436">
    <property type="entry name" value="C-type lectin-like"/>
    <property type="match status" value="1"/>
</dbReference>
<dbReference type="PROSITE" id="PS50041">
    <property type="entry name" value="C_TYPE_LECTIN_2"/>
    <property type="match status" value="1"/>
</dbReference>
<evidence type="ECO:0000259" key="3">
    <source>
        <dbReference type="PROSITE" id="PS50041"/>
    </source>
</evidence>
<gene>
    <name evidence="4" type="primary">RSAD2</name>
</gene>
<dbReference type="Proteomes" id="UP000265100">
    <property type="component" value="Chromosome 22"/>
</dbReference>
<organism evidence="4 5">
    <name type="scientific">Astatotilapia calliptera</name>
    <name type="common">Eastern happy</name>
    <name type="synonym">Chromis callipterus</name>
    <dbReference type="NCBI Taxonomy" id="8154"/>
    <lineage>
        <taxon>Eukaryota</taxon>
        <taxon>Metazoa</taxon>
        <taxon>Chordata</taxon>
        <taxon>Craniata</taxon>
        <taxon>Vertebrata</taxon>
        <taxon>Euteleostomi</taxon>
        <taxon>Actinopterygii</taxon>
        <taxon>Neopterygii</taxon>
        <taxon>Teleostei</taxon>
        <taxon>Neoteleostei</taxon>
        <taxon>Acanthomorphata</taxon>
        <taxon>Ovalentaria</taxon>
        <taxon>Cichlomorphae</taxon>
        <taxon>Cichliformes</taxon>
        <taxon>Cichlidae</taxon>
        <taxon>African cichlids</taxon>
        <taxon>Pseudocrenilabrinae</taxon>
        <taxon>Haplochromini</taxon>
        <taxon>Astatotilapia</taxon>
    </lineage>
</organism>
<proteinExistence type="predicted"/>
<dbReference type="STRING" id="8154.ENSACLP00000032536"/>
<evidence type="ECO:0000256" key="1">
    <source>
        <dbReference type="ARBA" id="ARBA00022734"/>
    </source>
</evidence>
<dbReference type="SMART" id="SM00034">
    <property type="entry name" value="CLECT"/>
    <property type="match status" value="1"/>
</dbReference>
<keyword evidence="2" id="KW-0812">Transmembrane</keyword>
<dbReference type="GeneTree" id="ENSGT01030000234575"/>
<dbReference type="Bgee" id="ENSACLG00000022061">
    <property type="expression patterns" value="Expressed in spleen and 3 other cell types or tissues"/>
</dbReference>
<evidence type="ECO:0000256" key="2">
    <source>
        <dbReference type="SAM" id="Phobius"/>
    </source>
</evidence>
<dbReference type="InterPro" id="IPR016187">
    <property type="entry name" value="CTDL_fold"/>
</dbReference>
<dbReference type="InterPro" id="IPR033989">
    <property type="entry name" value="CD209-like_CTLD"/>
</dbReference>
<keyword evidence="2" id="KW-1133">Transmembrane helix</keyword>
<dbReference type="InterPro" id="IPR050111">
    <property type="entry name" value="C-type_lectin/snaclec_domain"/>
</dbReference>
<reference evidence="4" key="2">
    <citation type="submission" date="2025-08" db="UniProtKB">
        <authorList>
            <consortium name="Ensembl"/>
        </authorList>
    </citation>
    <scope>IDENTIFICATION</scope>
</reference>
<evidence type="ECO:0000313" key="5">
    <source>
        <dbReference type="Proteomes" id="UP000265100"/>
    </source>
</evidence>
<evidence type="ECO:0000313" key="4">
    <source>
        <dbReference type="Ensembl" id="ENSACLP00000032536.2"/>
    </source>
</evidence>
<reference evidence="4" key="3">
    <citation type="submission" date="2025-09" db="UniProtKB">
        <authorList>
            <consortium name="Ensembl"/>
        </authorList>
    </citation>
    <scope>IDENTIFICATION</scope>
</reference>
<dbReference type="OrthoDB" id="2142683at2759"/>
<dbReference type="Pfam" id="PF00059">
    <property type="entry name" value="Lectin_C"/>
    <property type="match status" value="1"/>
</dbReference>
<dbReference type="CDD" id="cd03590">
    <property type="entry name" value="CLECT_DC-SIGN_like"/>
    <property type="match status" value="1"/>
</dbReference>
<name>A0A3P8QTZ4_ASTCA</name>
<dbReference type="OMA" id="ECATFEN"/>
<dbReference type="GO" id="GO:0030246">
    <property type="term" value="F:carbohydrate binding"/>
    <property type="evidence" value="ECO:0007669"/>
    <property type="project" value="UniProtKB-KW"/>
</dbReference>
<protein>
    <recommendedName>
        <fullName evidence="3">C-type lectin domain-containing protein</fullName>
    </recommendedName>
</protein>
<keyword evidence="5" id="KW-1185">Reference proteome</keyword>
<sequence length="235" mass="27621">LTSVSPLNVHQVKLTLGMQNQAQGQRSRQREWHCWFSVFCSQLLFSLFIVSVSLRVSFYFILFFNFYIFYESGEVHIVHWPNGSFYKCEEGWEKHGGKCYYFCNSQSSWKQSRDKCRAKGGDLVKIDSREEQAFLERRVRELMKEAEDKFWIGLTDSAVEGRWLWVDGSLLDESLKFWAGKEPNNVTEGDPDGEDCVRMGEEYENKDLKCWFDQSCSKPQRSISMKKNPPHFGFH</sequence>
<accession>A0A3P8QTZ4</accession>
<dbReference type="AlphaFoldDB" id="A0A3P8QTZ4"/>
<keyword evidence="2" id="KW-0472">Membrane</keyword>
<dbReference type="Gene3D" id="3.10.100.10">
    <property type="entry name" value="Mannose-Binding Protein A, subunit A"/>
    <property type="match status" value="1"/>
</dbReference>
<feature type="transmembrane region" description="Helical" evidence="2">
    <location>
        <begin position="35"/>
        <end position="68"/>
    </location>
</feature>
<dbReference type="PANTHER" id="PTHR22803">
    <property type="entry name" value="MANNOSE, PHOSPHOLIPASE, LECTIN RECEPTOR RELATED"/>
    <property type="match status" value="1"/>
</dbReference>
<keyword evidence="1" id="KW-0430">Lectin</keyword>